<evidence type="ECO:0000313" key="1">
    <source>
        <dbReference type="EMBL" id="GIH10909.1"/>
    </source>
</evidence>
<protein>
    <submittedName>
        <fullName evidence="1">Uncharacterized protein</fullName>
    </submittedName>
</protein>
<comment type="caution">
    <text evidence="1">The sequence shown here is derived from an EMBL/GenBank/DDBJ whole genome shotgun (WGS) entry which is preliminary data.</text>
</comment>
<evidence type="ECO:0000313" key="2">
    <source>
        <dbReference type="Proteomes" id="UP000612899"/>
    </source>
</evidence>
<proteinExistence type="predicted"/>
<dbReference type="Proteomes" id="UP000612899">
    <property type="component" value="Unassembled WGS sequence"/>
</dbReference>
<dbReference type="RefSeq" id="WP_203914631.1">
    <property type="nucleotide sequence ID" value="NZ_BONY01000111.1"/>
</dbReference>
<keyword evidence="2" id="KW-1185">Reference proteome</keyword>
<dbReference type="EMBL" id="BONY01000111">
    <property type="protein sequence ID" value="GIH10909.1"/>
    <property type="molecule type" value="Genomic_DNA"/>
</dbReference>
<accession>A0A8J3QJK1</accession>
<gene>
    <name evidence="1" type="ORF">Rhe02_89760</name>
</gene>
<reference evidence="1" key="1">
    <citation type="submission" date="2021-01" db="EMBL/GenBank/DDBJ databases">
        <title>Whole genome shotgun sequence of Rhizocola hellebori NBRC 109834.</title>
        <authorList>
            <person name="Komaki H."/>
            <person name="Tamura T."/>
        </authorList>
    </citation>
    <scope>NUCLEOTIDE SEQUENCE</scope>
    <source>
        <strain evidence="1">NBRC 109834</strain>
    </source>
</reference>
<organism evidence="1 2">
    <name type="scientific">Rhizocola hellebori</name>
    <dbReference type="NCBI Taxonomy" id="1392758"/>
    <lineage>
        <taxon>Bacteria</taxon>
        <taxon>Bacillati</taxon>
        <taxon>Actinomycetota</taxon>
        <taxon>Actinomycetes</taxon>
        <taxon>Micromonosporales</taxon>
        <taxon>Micromonosporaceae</taxon>
        <taxon>Rhizocola</taxon>
    </lineage>
</organism>
<dbReference type="AlphaFoldDB" id="A0A8J3QJK1"/>
<sequence length="457" mass="50581">MAYREAVGYIEQMNPAFVAAVGLEYLRTKEVIKSLLPTVTALPGKMEWQSEAKELYEQRLSEATELVEGLYFAFEKAGLALLDYAEAQKRAVARVREGATAEDSLRALIAHIVSTQSVIVRLSDALRQWNDLRSTTGITDYLAEIGQRDAIEQIRPRAEALWQFAIHAYDHAIRLETEARHDTVNRLIAAYLLLPEFRAGNALTDQLVATAMAVPRSDDGQRYRLGPAAAPVIDFDHGFPFNPDAEPTPADHASWIKWSAVLQLAEASRRLDDASAAYAHYRDGTGTPLSIDYEKAYVQDSGIRVVADAEIASAQREAERIFRETGDRAFQMTGNASLGSDLVPGAYPATENWQKTIGRYFVYGTSEVVIDGDQVTMRIVVHAEDLYNFNVGGFDVATGIPDEENGRFAELGWAKEFRTSGELERTVIWTIGDPASATSTPPFDAVGRYHEDGHTND</sequence>
<name>A0A8J3QJK1_9ACTN</name>